<feature type="transmembrane region" description="Helical" evidence="1">
    <location>
        <begin position="89"/>
        <end position="108"/>
    </location>
</feature>
<dbReference type="EMBL" id="JACIIK010000011">
    <property type="protein sequence ID" value="MBB6204933.1"/>
    <property type="molecule type" value="Genomic_DNA"/>
</dbReference>
<evidence type="ECO:0000313" key="2">
    <source>
        <dbReference type="EMBL" id="AJZ56282.1"/>
    </source>
</evidence>
<dbReference type="GeneID" id="66513102"/>
<keyword evidence="2" id="KW-0614">Plasmid</keyword>
<keyword evidence="1" id="KW-0812">Transmembrane</keyword>
<keyword evidence="1" id="KW-1133">Transmembrane helix</keyword>
<gene>
    <name evidence="3" type="ORF">GGD69_005827</name>
    <name evidence="2" type="ORF">OI25_7818</name>
</gene>
<organism evidence="3 5">
    <name type="scientific">Paraburkholderia fungorum</name>
    <dbReference type="NCBI Taxonomy" id="134537"/>
    <lineage>
        <taxon>Bacteria</taxon>
        <taxon>Pseudomonadati</taxon>
        <taxon>Pseudomonadota</taxon>
        <taxon>Betaproteobacteria</taxon>
        <taxon>Burkholderiales</taxon>
        <taxon>Burkholderiaceae</taxon>
        <taxon>Paraburkholderia</taxon>
    </lineage>
</organism>
<dbReference type="EMBL" id="CP010024">
    <property type="protein sequence ID" value="AJZ56282.1"/>
    <property type="molecule type" value="Genomic_DNA"/>
</dbReference>
<accession>A0AAW3V343</accession>
<dbReference type="Proteomes" id="UP000518681">
    <property type="component" value="Unassembled WGS sequence"/>
</dbReference>
<sequence length="166" mass="17998">MRFLTKSGWIVVVRTDGPRWVLPMRLAVGVLLLFPVGSGVQQLFTFYDVDKSGLSFGVTAVGILLRAIEILAGMAFVAGLAIRLTGYPAVIIFVVRALANSANSFAWLRDIVNDLIVPHGDWGFGAMYLAAALFTSELLVVGSGRWSVDYWLSKKLAAIGKPNSRP</sequence>
<dbReference type="KEGG" id="bfn:OI25_7818"/>
<evidence type="ECO:0000256" key="1">
    <source>
        <dbReference type="SAM" id="Phobius"/>
    </source>
</evidence>
<feature type="transmembrane region" description="Helical" evidence="1">
    <location>
        <begin position="128"/>
        <end position="148"/>
    </location>
</feature>
<proteinExistence type="predicted"/>
<name>A0AAW3V343_9BURK</name>
<dbReference type="Proteomes" id="UP000032614">
    <property type="component" value="Plasmid pBIL"/>
</dbReference>
<protein>
    <submittedName>
        <fullName evidence="3">Membrane protein YphA (DoxX/SURF4 family)</fullName>
    </submittedName>
    <submittedName>
        <fullName evidence="2">TQO small subunit DoxD family protein</fullName>
    </submittedName>
</protein>
<dbReference type="RefSeq" id="WP_235429547.1">
    <property type="nucleotide sequence ID" value="NZ_CADFGE010000013.1"/>
</dbReference>
<geneLocation type="plasmid" evidence="2 4">
    <name>pBIL</name>
</geneLocation>
<reference evidence="2 4" key="1">
    <citation type="journal article" date="2015" name="Genome Announc.">
        <title>Complete genome sequences for 59 burkholderia isolates, both pathogenic and near neighbor.</title>
        <authorList>
            <person name="Johnson S.L."/>
            <person name="Bishop-Lilly K.A."/>
            <person name="Ladner J.T."/>
            <person name="Daligault H.E."/>
            <person name="Davenport K.W."/>
            <person name="Jaissle J."/>
            <person name="Frey K.G."/>
            <person name="Koroleva G.I."/>
            <person name="Bruce D.C."/>
            <person name="Coyne S.R."/>
            <person name="Broomall S.M."/>
            <person name="Li P.E."/>
            <person name="Teshima H."/>
            <person name="Gibbons H.S."/>
            <person name="Palacios G.F."/>
            <person name="Rosenzweig C.N."/>
            <person name="Redden C.L."/>
            <person name="Xu Y."/>
            <person name="Minogue T.D."/>
            <person name="Chain P.S."/>
        </authorList>
    </citation>
    <scope>NUCLEOTIDE SEQUENCE [LARGE SCALE GENOMIC DNA]</scope>
    <source>
        <strain evidence="2 4">ATCC BAA-463</strain>
        <plasmid evidence="2 4">pBIL</plasmid>
    </source>
</reference>
<evidence type="ECO:0000313" key="3">
    <source>
        <dbReference type="EMBL" id="MBB6204933.1"/>
    </source>
</evidence>
<keyword evidence="1" id="KW-0472">Membrane</keyword>
<evidence type="ECO:0000313" key="5">
    <source>
        <dbReference type="Proteomes" id="UP000518681"/>
    </source>
</evidence>
<feature type="transmembrane region" description="Helical" evidence="1">
    <location>
        <begin position="63"/>
        <end position="82"/>
    </location>
</feature>
<reference evidence="3 5" key="2">
    <citation type="submission" date="2020-08" db="EMBL/GenBank/DDBJ databases">
        <title>Genomic Encyclopedia of Type Strains, Phase IV (KMG-V): Genome sequencing to study the core and pangenomes of soil and plant-associated prokaryotes.</title>
        <authorList>
            <person name="Whitman W."/>
        </authorList>
    </citation>
    <scope>NUCLEOTIDE SEQUENCE [LARGE SCALE GENOMIC DNA]</scope>
    <source>
        <strain evidence="3 5">SEMIA 4013</strain>
    </source>
</reference>
<dbReference type="AlphaFoldDB" id="A0AAW3V343"/>
<evidence type="ECO:0000313" key="4">
    <source>
        <dbReference type="Proteomes" id="UP000032614"/>
    </source>
</evidence>